<evidence type="ECO:0000256" key="4">
    <source>
        <dbReference type="ARBA" id="ARBA00022741"/>
    </source>
</evidence>
<proteinExistence type="inferred from homology"/>
<dbReference type="GO" id="GO:0006429">
    <property type="term" value="P:leucyl-tRNA aminoacylation"/>
    <property type="evidence" value="ECO:0007669"/>
    <property type="project" value="UniProtKB-UniRule"/>
</dbReference>
<dbReference type="STRING" id="1120920.SAMN03080599_00639"/>
<feature type="domain" description="Methionyl/Valyl/Leucyl/Isoleucyl-tRNA synthetase anticodon-binding" evidence="12">
    <location>
        <begin position="658"/>
        <end position="781"/>
    </location>
</feature>
<feature type="short sequence motif" description="'HIGH' region" evidence="9">
    <location>
        <begin position="40"/>
        <end position="50"/>
    </location>
</feature>
<evidence type="ECO:0000313" key="15">
    <source>
        <dbReference type="EMBL" id="SCZ77193.1"/>
    </source>
</evidence>
<evidence type="ECO:0000256" key="9">
    <source>
        <dbReference type="HAMAP-Rule" id="MF_00049"/>
    </source>
</evidence>
<keyword evidence="6 9" id="KW-0648">Protein biosynthesis</keyword>
<gene>
    <name evidence="9" type="primary">leuS</name>
    <name evidence="15" type="ORF">SAMN03080599_00639</name>
</gene>
<keyword evidence="2 9" id="KW-0963">Cytoplasm</keyword>
<dbReference type="GO" id="GO:0002161">
    <property type="term" value="F:aminoacyl-tRNA deacylase activity"/>
    <property type="evidence" value="ECO:0007669"/>
    <property type="project" value="InterPro"/>
</dbReference>
<dbReference type="InterPro" id="IPR009008">
    <property type="entry name" value="Val/Leu/Ile-tRNA-synth_edit"/>
</dbReference>
<evidence type="ECO:0000256" key="8">
    <source>
        <dbReference type="ARBA" id="ARBA00047469"/>
    </source>
</evidence>
<dbReference type="InterPro" id="IPR009080">
    <property type="entry name" value="tRNAsynth_Ia_anticodon-bd"/>
</dbReference>
<dbReference type="InterPro" id="IPR001412">
    <property type="entry name" value="aa-tRNA-synth_I_CS"/>
</dbReference>
<dbReference type="InterPro" id="IPR025709">
    <property type="entry name" value="Leu_tRNA-synth_edit"/>
</dbReference>
<dbReference type="Pfam" id="PF08264">
    <property type="entry name" value="Anticodon_1"/>
    <property type="match status" value="1"/>
</dbReference>
<feature type="domain" description="Aminoacyl-tRNA synthetase class Ia" evidence="11">
    <location>
        <begin position="417"/>
        <end position="618"/>
    </location>
</feature>
<sequence length="819" mass="92963">MKYQYAEIEEKWQRQWEQDEAFKVVDNPEAKKYYALEMFPYPSGKLHMGHVRNYSIGDVVARFKKMQGYNVLHPIGWDAFGLPAENAAIANQIHPDIWTKSNIAEMKKQLKRLGLSYDWDREVTTCMEDYYKWTQWLFVKFYEKDLVYKKKSPVNWCTSCETVLANEQVVSGLCERCDSPVVKKNLSQWFYRITNYADRLLEDIETLHGWPDKVKTMQKNWIGKSIGAEIDFGIDGFDQKLKVFTTRPDTLYGCTYMVLAPEHPYVAELTQGTEFETPIREFTERLARLSEIERTSTEAVKEGLFTGRYSVHPLTGALIPIYVANYVLMEYGTGAIMAVPAHDERDYDFAKKYGLDIVEVIRPSADSPEAPDALYTGKGFLVNSETYNGMTSEDASQKIIEKLNAEGIGNATTNFRIRDWLVSRQRYWGCPIPMVNCPTCGIVPVPVEELPVVLPRDVKFSGKGESPLLTSETFMNAVCPTCGGHATRETDTMDTFVDSSWYFLRYTDPHNEELPFSMKAASYWMDVDQYIGGVEHAILHLLYSRFFTKVMYDLGLSPVGEPFKNLLTQGMVLKDGAKMSKSKGNVVSPDEIIAKYGADTARLFILFASPPEKDLEWSDDGVDGAHRFLNRVFRAVTDEDAVKGSGEVVLTYEDEKALNYVMNRTIKKVTEDIEDRFNFNTAISAVMELVNEMYRYRESGKDRWNGPLYGAASEALVKLLAPFAPHLMEELWHGLGKEGSVHEVAWPAYDAKALILDEIEFAVQINGKVRDHLVVSKDATQEEIKNAALALDKISDAVSGKEIAKVVVVPKKLVNIVVR</sequence>
<dbReference type="CDD" id="cd07958">
    <property type="entry name" value="Anticodon_Ia_Leu_BEm"/>
    <property type="match status" value="1"/>
</dbReference>
<dbReference type="Gene3D" id="3.40.50.620">
    <property type="entry name" value="HUPs"/>
    <property type="match status" value="2"/>
</dbReference>
<dbReference type="InterPro" id="IPR002300">
    <property type="entry name" value="aa-tRNA-synth_Ia"/>
</dbReference>
<feature type="binding site" evidence="9">
    <location>
        <position position="581"/>
    </location>
    <ligand>
        <name>ATP</name>
        <dbReference type="ChEBI" id="CHEBI:30616"/>
    </ligand>
</feature>
<reference evidence="15 16" key="1">
    <citation type="submission" date="2016-10" db="EMBL/GenBank/DDBJ databases">
        <authorList>
            <person name="de Groot N.N."/>
        </authorList>
    </citation>
    <scope>NUCLEOTIDE SEQUENCE [LARGE SCALE GENOMIC DNA]</scope>
    <source>
        <strain evidence="15 16">DSM 2784</strain>
    </source>
</reference>
<evidence type="ECO:0000256" key="1">
    <source>
        <dbReference type="ARBA" id="ARBA00005594"/>
    </source>
</evidence>
<dbReference type="AlphaFoldDB" id="A0A1G5RSX6"/>
<dbReference type="PANTHER" id="PTHR43740:SF2">
    <property type="entry name" value="LEUCINE--TRNA LIGASE, MITOCHONDRIAL"/>
    <property type="match status" value="1"/>
</dbReference>
<dbReference type="SUPFAM" id="SSF50677">
    <property type="entry name" value="ValRS/IleRS/LeuRS editing domain"/>
    <property type="match status" value="1"/>
</dbReference>
<dbReference type="InterPro" id="IPR015413">
    <property type="entry name" value="Methionyl/Leucyl_tRNA_Synth"/>
</dbReference>
<dbReference type="GO" id="GO:0005524">
    <property type="term" value="F:ATP binding"/>
    <property type="evidence" value="ECO:0007669"/>
    <property type="project" value="UniProtKB-UniRule"/>
</dbReference>
<dbReference type="Gene3D" id="1.10.730.10">
    <property type="entry name" value="Isoleucyl-tRNA Synthetase, Domain 1"/>
    <property type="match status" value="2"/>
</dbReference>
<keyword evidence="16" id="KW-1185">Reference proteome</keyword>
<dbReference type="SUPFAM" id="SSF47323">
    <property type="entry name" value="Anticodon-binding domain of a subclass of class I aminoacyl-tRNA synthetases"/>
    <property type="match status" value="1"/>
</dbReference>
<protein>
    <recommendedName>
        <fullName evidence="9">Leucine--tRNA ligase</fullName>
        <ecNumber evidence="9">6.1.1.4</ecNumber>
    </recommendedName>
    <alternativeName>
        <fullName evidence="9">Leucyl-tRNA synthetase</fullName>
        <shortName evidence="9">LeuRS</shortName>
    </alternativeName>
</protein>
<dbReference type="InterPro" id="IPR002302">
    <property type="entry name" value="Leu-tRNA-ligase"/>
</dbReference>
<evidence type="ECO:0000259" key="11">
    <source>
        <dbReference type="Pfam" id="PF00133"/>
    </source>
</evidence>
<evidence type="ECO:0000256" key="6">
    <source>
        <dbReference type="ARBA" id="ARBA00022917"/>
    </source>
</evidence>
<dbReference type="OrthoDB" id="9810365at2"/>
<dbReference type="PANTHER" id="PTHR43740">
    <property type="entry name" value="LEUCYL-TRNA SYNTHETASE"/>
    <property type="match status" value="1"/>
</dbReference>
<dbReference type="NCBIfam" id="TIGR00396">
    <property type="entry name" value="leuS_bact"/>
    <property type="match status" value="1"/>
</dbReference>
<evidence type="ECO:0000256" key="7">
    <source>
        <dbReference type="ARBA" id="ARBA00023146"/>
    </source>
</evidence>
<comment type="catalytic activity">
    <reaction evidence="8 9">
        <text>tRNA(Leu) + L-leucine + ATP = L-leucyl-tRNA(Leu) + AMP + diphosphate</text>
        <dbReference type="Rhea" id="RHEA:11688"/>
        <dbReference type="Rhea" id="RHEA-COMP:9613"/>
        <dbReference type="Rhea" id="RHEA-COMP:9622"/>
        <dbReference type="ChEBI" id="CHEBI:30616"/>
        <dbReference type="ChEBI" id="CHEBI:33019"/>
        <dbReference type="ChEBI" id="CHEBI:57427"/>
        <dbReference type="ChEBI" id="CHEBI:78442"/>
        <dbReference type="ChEBI" id="CHEBI:78494"/>
        <dbReference type="ChEBI" id="CHEBI:456215"/>
        <dbReference type="EC" id="6.1.1.4"/>
    </reaction>
</comment>
<keyword evidence="4 9" id="KW-0547">Nucleotide-binding</keyword>
<feature type="short sequence motif" description="'KMSKS' region" evidence="9">
    <location>
        <begin position="578"/>
        <end position="582"/>
    </location>
</feature>
<dbReference type="SUPFAM" id="SSF52374">
    <property type="entry name" value="Nucleotidylyl transferase"/>
    <property type="match status" value="1"/>
</dbReference>
<dbReference type="Gene3D" id="3.10.20.590">
    <property type="match status" value="1"/>
</dbReference>
<evidence type="ECO:0000259" key="13">
    <source>
        <dbReference type="Pfam" id="PF09334"/>
    </source>
</evidence>
<dbReference type="FunFam" id="3.40.50.620:FF:000100">
    <property type="entry name" value="probable leucine--tRNA ligase, mitochondrial"/>
    <property type="match status" value="1"/>
</dbReference>
<evidence type="ECO:0000256" key="10">
    <source>
        <dbReference type="RuleBase" id="RU363035"/>
    </source>
</evidence>
<dbReference type="CDD" id="cd00812">
    <property type="entry name" value="LeuRS_core"/>
    <property type="match status" value="1"/>
</dbReference>
<evidence type="ECO:0000256" key="2">
    <source>
        <dbReference type="ARBA" id="ARBA00022490"/>
    </source>
</evidence>
<organism evidence="15 16">
    <name type="scientific">Acidaminobacter hydrogenoformans DSM 2784</name>
    <dbReference type="NCBI Taxonomy" id="1120920"/>
    <lineage>
        <taxon>Bacteria</taxon>
        <taxon>Bacillati</taxon>
        <taxon>Bacillota</taxon>
        <taxon>Clostridia</taxon>
        <taxon>Peptostreptococcales</taxon>
        <taxon>Acidaminobacteraceae</taxon>
        <taxon>Acidaminobacter</taxon>
    </lineage>
</organism>
<evidence type="ECO:0000259" key="12">
    <source>
        <dbReference type="Pfam" id="PF08264"/>
    </source>
</evidence>
<dbReference type="FunFam" id="3.40.50.620:FF:000003">
    <property type="entry name" value="Leucine--tRNA ligase"/>
    <property type="match status" value="1"/>
</dbReference>
<dbReference type="Pfam" id="PF13603">
    <property type="entry name" value="tRNA-synt_1_2"/>
    <property type="match status" value="1"/>
</dbReference>
<dbReference type="PROSITE" id="PS00178">
    <property type="entry name" value="AA_TRNA_LIGASE_I"/>
    <property type="match status" value="1"/>
</dbReference>
<dbReference type="Proteomes" id="UP000199208">
    <property type="component" value="Unassembled WGS sequence"/>
</dbReference>
<comment type="similarity">
    <text evidence="1 9 10">Belongs to the class-I aminoacyl-tRNA synthetase family.</text>
</comment>
<evidence type="ECO:0000259" key="14">
    <source>
        <dbReference type="Pfam" id="PF13603"/>
    </source>
</evidence>
<dbReference type="FunFam" id="3.10.20.590:FF:000001">
    <property type="entry name" value="Leucine--tRNA ligase"/>
    <property type="match status" value="1"/>
</dbReference>
<dbReference type="GO" id="GO:0004823">
    <property type="term" value="F:leucine-tRNA ligase activity"/>
    <property type="evidence" value="ECO:0007669"/>
    <property type="project" value="UniProtKB-UniRule"/>
</dbReference>
<dbReference type="EMBL" id="FMWL01000002">
    <property type="protein sequence ID" value="SCZ77193.1"/>
    <property type="molecule type" value="Genomic_DNA"/>
</dbReference>
<comment type="subcellular location">
    <subcellularLocation>
        <location evidence="9">Cytoplasm</location>
    </subcellularLocation>
</comment>
<dbReference type="GO" id="GO:0005829">
    <property type="term" value="C:cytosol"/>
    <property type="evidence" value="ECO:0007669"/>
    <property type="project" value="TreeGrafter"/>
</dbReference>
<dbReference type="HAMAP" id="MF_00049_B">
    <property type="entry name" value="Leu_tRNA_synth_B"/>
    <property type="match status" value="1"/>
</dbReference>
<dbReference type="InterPro" id="IPR014729">
    <property type="entry name" value="Rossmann-like_a/b/a_fold"/>
</dbReference>
<dbReference type="EC" id="6.1.1.4" evidence="9"/>
<keyword evidence="7 9" id="KW-0030">Aminoacyl-tRNA synthetase</keyword>
<dbReference type="Pfam" id="PF09334">
    <property type="entry name" value="tRNA-synt_1g"/>
    <property type="match status" value="1"/>
</dbReference>
<dbReference type="PRINTS" id="PR00985">
    <property type="entry name" value="TRNASYNTHLEU"/>
</dbReference>
<dbReference type="Pfam" id="PF00133">
    <property type="entry name" value="tRNA-synt_1"/>
    <property type="match status" value="1"/>
</dbReference>
<feature type="domain" description="Methionyl/Leucyl tRNA synthetase" evidence="13">
    <location>
        <begin position="39"/>
        <end position="179"/>
    </location>
</feature>
<accession>A0A1G5RSX6</accession>
<evidence type="ECO:0000313" key="16">
    <source>
        <dbReference type="Proteomes" id="UP000199208"/>
    </source>
</evidence>
<evidence type="ECO:0000256" key="3">
    <source>
        <dbReference type="ARBA" id="ARBA00022598"/>
    </source>
</evidence>
<feature type="domain" description="Leucyl-tRNA synthetase editing" evidence="14">
    <location>
        <begin position="219"/>
        <end position="403"/>
    </location>
</feature>
<dbReference type="InterPro" id="IPR013155">
    <property type="entry name" value="M/V/L/I-tRNA-synth_anticd-bd"/>
</dbReference>
<dbReference type="FunFam" id="1.10.730.10:FF:000011">
    <property type="entry name" value="Leucine--tRNA ligase chloroplastic/mitochondrial"/>
    <property type="match status" value="1"/>
</dbReference>
<keyword evidence="5 9" id="KW-0067">ATP-binding</keyword>
<evidence type="ECO:0000256" key="5">
    <source>
        <dbReference type="ARBA" id="ARBA00022840"/>
    </source>
</evidence>
<keyword evidence="3 9" id="KW-0436">Ligase</keyword>
<name>A0A1G5RSX6_9FIRM</name>